<evidence type="ECO:0000313" key="7">
    <source>
        <dbReference type="Proteomes" id="UP000193711"/>
    </source>
</evidence>
<dbReference type="SMART" id="SM00422">
    <property type="entry name" value="HTH_MERR"/>
    <property type="match status" value="1"/>
</dbReference>
<dbReference type="AlphaFoldDB" id="A0A1X7NEQ4"/>
<evidence type="ECO:0000256" key="1">
    <source>
        <dbReference type="ARBA" id="ARBA00022491"/>
    </source>
</evidence>
<keyword evidence="1" id="KW-0678">Repressor</keyword>
<evidence type="ECO:0000256" key="3">
    <source>
        <dbReference type="ARBA" id="ARBA00023125"/>
    </source>
</evidence>
<evidence type="ECO:0000256" key="4">
    <source>
        <dbReference type="ARBA" id="ARBA00023163"/>
    </source>
</evidence>
<dbReference type="InterPro" id="IPR000551">
    <property type="entry name" value="MerR-type_HTH_dom"/>
</dbReference>
<dbReference type="EMBL" id="FXBM01000001">
    <property type="protein sequence ID" value="SMH36224.1"/>
    <property type="molecule type" value="Genomic_DNA"/>
</dbReference>
<dbReference type="SUPFAM" id="SSF46955">
    <property type="entry name" value="Putative DNA-binding domain"/>
    <property type="match status" value="1"/>
</dbReference>
<keyword evidence="4" id="KW-0804">Transcription</keyword>
<organism evidence="6 7">
    <name type="scientific">Rathayibacter oskolensis</name>
    <dbReference type="NCBI Taxonomy" id="1891671"/>
    <lineage>
        <taxon>Bacteria</taxon>
        <taxon>Bacillati</taxon>
        <taxon>Actinomycetota</taxon>
        <taxon>Actinomycetes</taxon>
        <taxon>Micrococcales</taxon>
        <taxon>Microbacteriaceae</taxon>
        <taxon>Rathayibacter</taxon>
    </lineage>
</organism>
<dbReference type="GO" id="GO:0003677">
    <property type="term" value="F:DNA binding"/>
    <property type="evidence" value="ECO:0007669"/>
    <property type="project" value="UniProtKB-KW"/>
</dbReference>
<evidence type="ECO:0000313" key="6">
    <source>
        <dbReference type="EMBL" id="SMH36224.1"/>
    </source>
</evidence>
<dbReference type="OrthoDB" id="5242095at2"/>
<accession>A0A1X7NEQ4</accession>
<dbReference type="InterPro" id="IPR009061">
    <property type="entry name" value="DNA-bd_dom_put_sf"/>
</dbReference>
<dbReference type="GO" id="GO:0003700">
    <property type="term" value="F:DNA-binding transcription factor activity"/>
    <property type="evidence" value="ECO:0007669"/>
    <property type="project" value="InterPro"/>
</dbReference>
<keyword evidence="2" id="KW-0805">Transcription regulation</keyword>
<proteinExistence type="predicted"/>
<dbReference type="Proteomes" id="UP000193711">
    <property type="component" value="Unassembled WGS sequence"/>
</dbReference>
<evidence type="ECO:0000256" key="2">
    <source>
        <dbReference type="ARBA" id="ARBA00023015"/>
    </source>
</evidence>
<dbReference type="PANTHER" id="PTHR30204:SF69">
    <property type="entry name" value="MERR-FAMILY TRANSCRIPTIONAL REGULATOR"/>
    <property type="match status" value="1"/>
</dbReference>
<dbReference type="RefSeq" id="WP_085475632.1">
    <property type="nucleotide sequence ID" value="NZ_FXBM01000001.1"/>
</dbReference>
<keyword evidence="3 6" id="KW-0238">DNA-binding</keyword>
<reference evidence="7" key="1">
    <citation type="submission" date="2017-04" db="EMBL/GenBank/DDBJ databases">
        <authorList>
            <person name="Varghese N."/>
            <person name="Submissions S."/>
        </authorList>
    </citation>
    <scope>NUCLEOTIDE SEQUENCE [LARGE SCALE GENOMIC DNA]</scope>
    <source>
        <strain evidence="7">VKM Ac-2121</strain>
    </source>
</reference>
<dbReference type="PRINTS" id="PR00040">
    <property type="entry name" value="HTHMERR"/>
</dbReference>
<feature type="domain" description="HTH merR-type" evidence="5">
    <location>
        <begin position="1"/>
        <end position="70"/>
    </location>
</feature>
<evidence type="ECO:0000259" key="5">
    <source>
        <dbReference type="PROSITE" id="PS50937"/>
    </source>
</evidence>
<dbReference type="Gene3D" id="1.10.1660.10">
    <property type="match status" value="1"/>
</dbReference>
<name>A0A1X7NEQ4_9MICO</name>
<dbReference type="STRING" id="1891671.SAMN06295885_1221"/>
<dbReference type="PANTHER" id="PTHR30204">
    <property type="entry name" value="REDOX-CYCLING DRUG-SENSING TRANSCRIPTIONAL ACTIVATOR SOXR"/>
    <property type="match status" value="1"/>
</dbReference>
<keyword evidence="7" id="KW-1185">Reference proteome</keyword>
<dbReference type="Pfam" id="PF13411">
    <property type="entry name" value="MerR_1"/>
    <property type="match status" value="1"/>
</dbReference>
<protein>
    <submittedName>
        <fullName evidence="6">DNA-binding transcriptional regulator, MerR family</fullName>
    </submittedName>
</protein>
<dbReference type="PROSITE" id="PS50937">
    <property type="entry name" value="HTH_MERR_2"/>
    <property type="match status" value="1"/>
</dbReference>
<gene>
    <name evidence="6" type="ORF">SAMN06295885_1221</name>
</gene>
<sequence>MQISELVSRSGVTLASVKFYLREGMLSPGEAVHARRAEYGDAHLERLLVIKALTTVAGLPLARTKRILQVLDHPDGALTELLAEAIGATADDRDDVIVAEEDLAEEYPRAFRATAMLGPVFRPRMPAVAQLDRALEAAEEAGLAAVEERARSYGPSIQAIAEAELADLPADDPAAAVQYAVLGTTLYEPVLAALRRLAHQNIVSTRHQV</sequence>
<dbReference type="InterPro" id="IPR047057">
    <property type="entry name" value="MerR_fam"/>
</dbReference>